<dbReference type="InterPro" id="IPR029021">
    <property type="entry name" value="Prot-tyrosine_phosphatase-like"/>
</dbReference>
<reference evidence="3" key="1">
    <citation type="journal article" date="2020" name="Stud. Mycol.">
        <title>101 Dothideomycetes genomes: A test case for predicting lifestyles and emergence of pathogens.</title>
        <authorList>
            <person name="Haridas S."/>
            <person name="Albert R."/>
            <person name="Binder M."/>
            <person name="Bloem J."/>
            <person name="LaButti K."/>
            <person name="Salamov A."/>
            <person name="Andreopoulos B."/>
            <person name="Baker S."/>
            <person name="Barry K."/>
            <person name="Bills G."/>
            <person name="Bluhm B."/>
            <person name="Cannon C."/>
            <person name="Castanera R."/>
            <person name="Culley D."/>
            <person name="Daum C."/>
            <person name="Ezra D."/>
            <person name="Gonzalez J."/>
            <person name="Henrissat B."/>
            <person name="Kuo A."/>
            <person name="Liang C."/>
            <person name="Lipzen A."/>
            <person name="Lutzoni F."/>
            <person name="Magnuson J."/>
            <person name="Mondo S."/>
            <person name="Nolan M."/>
            <person name="Ohm R."/>
            <person name="Pangilinan J."/>
            <person name="Park H.-J."/>
            <person name="Ramirez L."/>
            <person name="Alfaro M."/>
            <person name="Sun H."/>
            <person name="Tritt A."/>
            <person name="Yoshinaga Y."/>
            <person name="Zwiers L.-H."/>
            <person name="Turgeon B."/>
            <person name="Goodwin S."/>
            <person name="Spatafora J."/>
            <person name="Crous P."/>
            <person name="Grigoriev I."/>
        </authorList>
    </citation>
    <scope>NUCLEOTIDE SEQUENCE [LARGE SCALE GENOMIC DNA]</scope>
    <source>
        <strain evidence="3">CBS 304.66</strain>
    </source>
</reference>
<accession>A0A9P4MYM0</accession>
<protein>
    <recommendedName>
        <fullName evidence="1">Tyrosine specific protein phosphatases domain-containing protein</fullName>
    </recommendedName>
</protein>
<dbReference type="OrthoDB" id="449382at2759"/>
<evidence type="ECO:0000313" key="3">
    <source>
        <dbReference type="Proteomes" id="UP000800093"/>
    </source>
</evidence>
<dbReference type="PROSITE" id="PS00383">
    <property type="entry name" value="TYR_PHOSPHATASE_1"/>
    <property type="match status" value="1"/>
</dbReference>
<dbReference type="PANTHER" id="PTHR31126">
    <property type="entry name" value="TYROSINE-PROTEIN PHOSPHATASE"/>
    <property type="match status" value="1"/>
</dbReference>
<dbReference type="Gene3D" id="3.90.190.10">
    <property type="entry name" value="Protein tyrosine phosphatase superfamily"/>
    <property type="match status" value="1"/>
</dbReference>
<proteinExistence type="predicted"/>
<feature type="domain" description="Tyrosine specific protein phosphatases" evidence="1">
    <location>
        <begin position="190"/>
        <end position="215"/>
    </location>
</feature>
<gene>
    <name evidence="2" type="ORF">CC78DRAFT_537120</name>
</gene>
<dbReference type="GO" id="GO:0004721">
    <property type="term" value="F:phosphoprotein phosphatase activity"/>
    <property type="evidence" value="ECO:0007669"/>
    <property type="project" value="InterPro"/>
</dbReference>
<keyword evidence="3" id="KW-1185">Reference proteome</keyword>
<dbReference type="Proteomes" id="UP000800093">
    <property type="component" value="Unassembled WGS sequence"/>
</dbReference>
<comment type="caution">
    <text evidence="2">The sequence shown here is derived from an EMBL/GenBank/DDBJ whole genome shotgun (WGS) entry which is preliminary data.</text>
</comment>
<dbReference type="AlphaFoldDB" id="A0A9P4MYM0"/>
<dbReference type="PANTHER" id="PTHR31126:SF1">
    <property type="entry name" value="TYROSINE SPECIFIC PROTEIN PHOSPHATASES DOMAIN-CONTAINING PROTEIN"/>
    <property type="match status" value="1"/>
</dbReference>
<dbReference type="InterPro" id="IPR000387">
    <property type="entry name" value="Tyr_Pase_dom"/>
</dbReference>
<dbReference type="PROSITE" id="PS50056">
    <property type="entry name" value="TYR_PHOSPHATASE_2"/>
    <property type="match status" value="1"/>
</dbReference>
<evidence type="ECO:0000313" key="2">
    <source>
        <dbReference type="EMBL" id="KAF2259407.1"/>
    </source>
</evidence>
<sequence length="358" mass="39770">MTTFENVSLPHPPFYTIPNISNLRDCALYPSGLQTTNPPGEVRSGILFRSADVSKLSSSGWQSLKDLGITHIFDLRSKPEIDKSQSSAPSPMAWVTDMEKEGICRTWTPVFEESDYSPERLAERFLKYMDDTPHGFVEAYTDILRHAGPAFRTILRHLAGLRPPVDRGEQVLFLSNDPLASAPTEDSPFSGNKVAEGVLVHCTGGKDRTGVFYAVLFSFLGVGKDIIAGEYQLTETGLMHIREEQVKRLTGYPGYKRFLLSMVNGKKASSEHFAEVLRSRQEGKEAADAEDEIEVPEEALEKGRQAALRMLGARKESMLGALEVLEREWGGAEGYLKKECGLEDEELKGLKRGLVVRS</sequence>
<evidence type="ECO:0000259" key="1">
    <source>
        <dbReference type="PROSITE" id="PS50056"/>
    </source>
</evidence>
<dbReference type="Pfam" id="PF13350">
    <property type="entry name" value="Y_phosphatase3"/>
    <property type="match status" value="2"/>
</dbReference>
<dbReference type="SUPFAM" id="SSF52799">
    <property type="entry name" value="(Phosphotyrosine protein) phosphatases II"/>
    <property type="match status" value="2"/>
</dbReference>
<name>A0A9P4MYM0_9PLEO</name>
<dbReference type="EMBL" id="ML986710">
    <property type="protein sequence ID" value="KAF2259407.1"/>
    <property type="molecule type" value="Genomic_DNA"/>
</dbReference>
<organism evidence="2 3">
    <name type="scientific">Lojkania enalia</name>
    <dbReference type="NCBI Taxonomy" id="147567"/>
    <lineage>
        <taxon>Eukaryota</taxon>
        <taxon>Fungi</taxon>
        <taxon>Dikarya</taxon>
        <taxon>Ascomycota</taxon>
        <taxon>Pezizomycotina</taxon>
        <taxon>Dothideomycetes</taxon>
        <taxon>Pleosporomycetidae</taxon>
        <taxon>Pleosporales</taxon>
        <taxon>Pleosporales incertae sedis</taxon>
        <taxon>Lojkania</taxon>
    </lineage>
</organism>
<dbReference type="InterPro" id="IPR016130">
    <property type="entry name" value="Tyr_Pase_AS"/>
</dbReference>
<dbReference type="InterPro" id="IPR026893">
    <property type="entry name" value="Tyr/Ser_Pase_IphP-type"/>
</dbReference>